<protein>
    <submittedName>
        <fullName evidence="1">Uncharacterized protein</fullName>
    </submittedName>
</protein>
<dbReference type="EMBL" id="HBUF01339906">
    <property type="protein sequence ID" value="CAG6701471.1"/>
    <property type="molecule type" value="Transcribed_RNA"/>
</dbReference>
<name>A0A8D8UCL1_9HEMI</name>
<evidence type="ECO:0000313" key="1">
    <source>
        <dbReference type="EMBL" id="CAG6701471.1"/>
    </source>
</evidence>
<organism evidence="1">
    <name type="scientific">Cacopsylla melanoneura</name>
    <dbReference type="NCBI Taxonomy" id="428564"/>
    <lineage>
        <taxon>Eukaryota</taxon>
        <taxon>Metazoa</taxon>
        <taxon>Ecdysozoa</taxon>
        <taxon>Arthropoda</taxon>
        <taxon>Hexapoda</taxon>
        <taxon>Insecta</taxon>
        <taxon>Pterygota</taxon>
        <taxon>Neoptera</taxon>
        <taxon>Paraneoptera</taxon>
        <taxon>Hemiptera</taxon>
        <taxon>Sternorrhyncha</taxon>
        <taxon>Psylloidea</taxon>
        <taxon>Psyllidae</taxon>
        <taxon>Psyllinae</taxon>
        <taxon>Cacopsylla</taxon>
    </lineage>
</organism>
<sequence>MLGPELDQCIWQGGLVYPECLDCSEYLVSSDTADRNPLVQSPDYRQCSLFSETNEENPTQDRLNCSECTDSHCLVYTESLDYPDCLISSKNPLQVPWTVPSV</sequence>
<proteinExistence type="predicted"/>
<reference evidence="1" key="1">
    <citation type="submission" date="2021-05" db="EMBL/GenBank/DDBJ databases">
        <authorList>
            <person name="Alioto T."/>
            <person name="Alioto T."/>
            <person name="Gomez Garrido J."/>
        </authorList>
    </citation>
    <scope>NUCLEOTIDE SEQUENCE</scope>
</reference>
<dbReference type="AlphaFoldDB" id="A0A8D8UCL1"/>
<accession>A0A8D8UCL1</accession>